<evidence type="ECO:0000256" key="2">
    <source>
        <dbReference type="ARBA" id="ARBA00093469"/>
    </source>
</evidence>
<dbReference type="GO" id="GO:0006814">
    <property type="term" value="P:sodium ion transport"/>
    <property type="evidence" value="ECO:0007669"/>
    <property type="project" value="InterPro"/>
</dbReference>
<dbReference type="PANTHER" id="PTHR31159">
    <property type="entry name" value="COMM DOMAIN-CONTAINING PROTEIN 3"/>
    <property type="match status" value="1"/>
</dbReference>
<evidence type="ECO:0000256" key="1">
    <source>
        <dbReference type="ARBA" id="ARBA00016548"/>
    </source>
</evidence>
<dbReference type="AlphaFoldDB" id="A0A7S1XW81"/>
<evidence type="ECO:0000313" key="4">
    <source>
        <dbReference type="EMBL" id="CAD9264841.1"/>
    </source>
</evidence>
<dbReference type="PROSITE" id="PS51269">
    <property type="entry name" value="COMM"/>
    <property type="match status" value="1"/>
</dbReference>
<dbReference type="EMBL" id="HBGJ01036798">
    <property type="protein sequence ID" value="CAD9264841.1"/>
    <property type="molecule type" value="Transcribed_RNA"/>
</dbReference>
<reference evidence="4" key="1">
    <citation type="submission" date="2021-01" db="EMBL/GenBank/DDBJ databases">
        <authorList>
            <person name="Corre E."/>
            <person name="Pelletier E."/>
            <person name="Niang G."/>
            <person name="Scheremetjew M."/>
            <person name="Finn R."/>
            <person name="Kale V."/>
            <person name="Holt S."/>
            <person name="Cochrane G."/>
            <person name="Meng A."/>
            <person name="Brown T."/>
            <person name="Cohen L."/>
        </authorList>
    </citation>
    <scope>NUCLEOTIDE SEQUENCE</scope>
    <source>
        <strain evidence="4">CCMP2877</strain>
    </source>
</reference>
<proteinExistence type="inferred from homology"/>
<dbReference type="InterPro" id="IPR017920">
    <property type="entry name" value="COMM"/>
</dbReference>
<dbReference type="PANTHER" id="PTHR31159:SF1">
    <property type="entry name" value="COMM DOMAIN-CONTAINING PROTEIN 3"/>
    <property type="match status" value="1"/>
</dbReference>
<protein>
    <recommendedName>
        <fullName evidence="1">COMM domain-containing protein 3</fullName>
    </recommendedName>
</protein>
<organism evidence="4">
    <name type="scientific">Phaeomonas parva</name>
    <dbReference type="NCBI Taxonomy" id="124430"/>
    <lineage>
        <taxon>Eukaryota</taxon>
        <taxon>Sar</taxon>
        <taxon>Stramenopiles</taxon>
        <taxon>Ochrophyta</taxon>
        <taxon>Pinguiophyceae</taxon>
        <taxon>Pinguiochrysidales</taxon>
        <taxon>Pinguiochrysidaceae</taxon>
        <taxon>Phaeomonas</taxon>
    </lineage>
</organism>
<feature type="domain" description="COMM" evidence="3">
    <location>
        <begin position="116"/>
        <end position="184"/>
    </location>
</feature>
<comment type="similarity">
    <text evidence="2">Belongs to the COMM domain-containing protein 3 family.</text>
</comment>
<name>A0A7S1XW81_9STRA</name>
<accession>A0A7S1XW81</accession>
<gene>
    <name evidence="4" type="ORF">PPAR1163_LOCUS23257</name>
</gene>
<sequence>METALAPLTLVDAEEWKELLGLGFREAAVERDAEDAGLGARLVEVVGSDEAQAAHLALVALIVDAVRTGLAEDQLRGNLEELGFGEGHIAAFLETLGRARPTLQRGLGSIGIAFDAIVDIDWRLDYTVRSSAGGSVHEPFYFVSLKTRTPGGDLSSVEFTCNLEQLQDLYAKVQDATKQVSRILTGQADA</sequence>
<evidence type="ECO:0000259" key="3">
    <source>
        <dbReference type="PROSITE" id="PS51269"/>
    </source>
</evidence>
<dbReference type="InterPro" id="IPR037355">
    <property type="entry name" value="COMMD3"/>
</dbReference>
<dbReference type="Pfam" id="PF07258">
    <property type="entry name" value="COMM_domain"/>
    <property type="match status" value="1"/>
</dbReference>